<dbReference type="GO" id="GO:0045943">
    <property type="term" value="P:positive regulation of transcription by RNA polymerase I"/>
    <property type="evidence" value="ECO:0007669"/>
    <property type="project" value="InterPro"/>
</dbReference>
<dbReference type="SUPFAM" id="SSF50998">
    <property type="entry name" value="Quinoprotein alcohol dehydrogenase-like"/>
    <property type="match status" value="1"/>
</dbReference>
<keyword evidence="3" id="KW-0698">rRNA processing</keyword>
<evidence type="ECO:0000256" key="2">
    <source>
        <dbReference type="ARBA" id="ARBA00022517"/>
    </source>
</evidence>
<keyword evidence="7" id="KW-0539">Nucleus</keyword>
<evidence type="ECO:0000313" key="12">
    <source>
        <dbReference type="Proteomes" id="UP000307440"/>
    </source>
</evidence>
<gene>
    <name evidence="11" type="ORF">FA15DRAFT_37932</name>
</gene>
<evidence type="ECO:0000256" key="8">
    <source>
        <dbReference type="PROSITE-ProRule" id="PRU00221"/>
    </source>
</evidence>
<keyword evidence="5" id="KW-0677">Repeat</keyword>
<keyword evidence="6" id="KW-0804">Transcription</keyword>
<dbReference type="InterPro" id="IPR053826">
    <property type="entry name" value="WDR75"/>
</dbReference>
<name>A0A5C3LQA9_COPMA</name>
<dbReference type="Proteomes" id="UP000307440">
    <property type="component" value="Unassembled WGS sequence"/>
</dbReference>
<evidence type="ECO:0000256" key="6">
    <source>
        <dbReference type="ARBA" id="ARBA00023163"/>
    </source>
</evidence>
<dbReference type="SUPFAM" id="SSF50978">
    <property type="entry name" value="WD40 repeat-like"/>
    <property type="match status" value="1"/>
</dbReference>
<feature type="region of interest" description="Disordered" evidence="9">
    <location>
        <begin position="872"/>
        <end position="909"/>
    </location>
</feature>
<dbReference type="Gene3D" id="2.130.10.10">
    <property type="entry name" value="YVTN repeat-like/Quinoprotein amine dehydrogenase"/>
    <property type="match status" value="2"/>
</dbReference>
<dbReference type="GO" id="GO:0003723">
    <property type="term" value="F:RNA binding"/>
    <property type="evidence" value="ECO:0007669"/>
    <property type="project" value="InterPro"/>
</dbReference>
<dbReference type="GO" id="GO:2000234">
    <property type="term" value="P:positive regulation of rRNA processing"/>
    <property type="evidence" value="ECO:0007669"/>
    <property type="project" value="TreeGrafter"/>
</dbReference>
<evidence type="ECO:0000259" key="10">
    <source>
        <dbReference type="Pfam" id="PF23769"/>
    </source>
</evidence>
<dbReference type="PANTHER" id="PTHR44215">
    <property type="entry name" value="WD REPEAT-CONTAINING PROTEIN 75"/>
    <property type="match status" value="1"/>
</dbReference>
<feature type="repeat" description="WD" evidence="8">
    <location>
        <begin position="266"/>
        <end position="290"/>
    </location>
</feature>
<dbReference type="GO" id="GO:0006364">
    <property type="term" value="P:rRNA processing"/>
    <property type="evidence" value="ECO:0007669"/>
    <property type="project" value="UniProtKB-KW"/>
</dbReference>
<dbReference type="AlphaFoldDB" id="A0A5C3LQA9"/>
<dbReference type="Pfam" id="PF23869">
    <property type="entry name" value="Beta-prop_WDR75_1st"/>
    <property type="match status" value="1"/>
</dbReference>
<accession>A0A5C3LQA9</accession>
<protein>
    <submittedName>
        <fullName evidence="11">WD40 repeat-like protein</fullName>
    </submittedName>
</protein>
<evidence type="ECO:0000256" key="3">
    <source>
        <dbReference type="ARBA" id="ARBA00022552"/>
    </source>
</evidence>
<dbReference type="GO" id="GO:0032040">
    <property type="term" value="C:small-subunit processome"/>
    <property type="evidence" value="ECO:0007669"/>
    <property type="project" value="InterPro"/>
</dbReference>
<feature type="region of interest" description="Disordered" evidence="9">
    <location>
        <begin position="32"/>
        <end position="56"/>
    </location>
</feature>
<evidence type="ECO:0000256" key="5">
    <source>
        <dbReference type="ARBA" id="ARBA00022737"/>
    </source>
</evidence>
<evidence type="ECO:0000313" key="11">
    <source>
        <dbReference type="EMBL" id="TFK30921.1"/>
    </source>
</evidence>
<comment type="subcellular location">
    <subcellularLocation>
        <location evidence="1">Nucleus</location>
        <location evidence="1">Nucleolus</location>
    </subcellularLocation>
</comment>
<dbReference type="Pfam" id="PF23769">
    <property type="entry name" value="Beta-prop_WDR75_2nd"/>
    <property type="match status" value="1"/>
</dbReference>
<dbReference type="InterPro" id="IPR015943">
    <property type="entry name" value="WD40/YVTN_repeat-like_dom_sf"/>
</dbReference>
<dbReference type="STRING" id="230819.A0A5C3LQA9"/>
<dbReference type="InterPro" id="IPR011047">
    <property type="entry name" value="Quinoprotein_ADH-like_sf"/>
</dbReference>
<feature type="repeat" description="WD" evidence="8">
    <location>
        <begin position="312"/>
        <end position="353"/>
    </location>
</feature>
<dbReference type="OrthoDB" id="4096at2759"/>
<feature type="domain" description="WD repeat-containing protein 75 second beta-propeller" evidence="10">
    <location>
        <begin position="431"/>
        <end position="700"/>
    </location>
</feature>
<proteinExistence type="predicted"/>
<reference evidence="11 12" key="1">
    <citation type="journal article" date="2019" name="Nat. Ecol. Evol.">
        <title>Megaphylogeny resolves global patterns of mushroom evolution.</title>
        <authorList>
            <person name="Varga T."/>
            <person name="Krizsan K."/>
            <person name="Foldi C."/>
            <person name="Dima B."/>
            <person name="Sanchez-Garcia M."/>
            <person name="Sanchez-Ramirez S."/>
            <person name="Szollosi G.J."/>
            <person name="Szarkandi J.G."/>
            <person name="Papp V."/>
            <person name="Albert L."/>
            <person name="Andreopoulos W."/>
            <person name="Angelini C."/>
            <person name="Antonin V."/>
            <person name="Barry K.W."/>
            <person name="Bougher N.L."/>
            <person name="Buchanan P."/>
            <person name="Buyck B."/>
            <person name="Bense V."/>
            <person name="Catcheside P."/>
            <person name="Chovatia M."/>
            <person name="Cooper J."/>
            <person name="Damon W."/>
            <person name="Desjardin D."/>
            <person name="Finy P."/>
            <person name="Geml J."/>
            <person name="Haridas S."/>
            <person name="Hughes K."/>
            <person name="Justo A."/>
            <person name="Karasinski D."/>
            <person name="Kautmanova I."/>
            <person name="Kiss B."/>
            <person name="Kocsube S."/>
            <person name="Kotiranta H."/>
            <person name="LaButti K.M."/>
            <person name="Lechner B.E."/>
            <person name="Liimatainen K."/>
            <person name="Lipzen A."/>
            <person name="Lukacs Z."/>
            <person name="Mihaltcheva S."/>
            <person name="Morgado L.N."/>
            <person name="Niskanen T."/>
            <person name="Noordeloos M.E."/>
            <person name="Ohm R.A."/>
            <person name="Ortiz-Santana B."/>
            <person name="Ovrebo C."/>
            <person name="Racz N."/>
            <person name="Riley R."/>
            <person name="Savchenko A."/>
            <person name="Shiryaev A."/>
            <person name="Soop K."/>
            <person name="Spirin V."/>
            <person name="Szebenyi C."/>
            <person name="Tomsovsky M."/>
            <person name="Tulloss R.E."/>
            <person name="Uehling J."/>
            <person name="Grigoriev I.V."/>
            <person name="Vagvolgyi C."/>
            <person name="Papp T."/>
            <person name="Martin F.M."/>
            <person name="Miettinen O."/>
            <person name="Hibbett D.S."/>
            <person name="Nagy L.G."/>
        </authorList>
    </citation>
    <scope>NUCLEOTIDE SEQUENCE [LARGE SCALE GENOMIC DNA]</scope>
    <source>
        <strain evidence="11 12">CBS 121175</strain>
    </source>
</reference>
<sequence length="909" mass="99291">MGVFSSDIRTQAHVQQNLSKTGSKIKKVAMVNKGKAKETHRSVSLKPSDADSGLWNEETTNTPWQWSYLNDMSSSNASPLFSRDGSYFFSFAGSSVKISSVSTGQVVSDLTPSSASSNGTQPVCFTSAVLNPDNAFQLITTTLDGRIIIWDFLNAIILREIDVGKPVHYICAHKNVKDAVFVAVSLNKKKTSQDTDAIVLQVSLNHGSSEKSSAEVRAIGKTRSPSGIAISPSGDWLVATGGHTAYVARVSALDSGFIKYVSADRITCLAMHPSEDYFATGDEKGNIRLWYCLNDGAVKSRGTEKKAQTTSLHWHAHAVASLSFTPNGAYLLSGGEEAVLVIWQLHTGKKEFVPRVGAPIVTISVFQGSLSEEYLLGLQDGTFCFISPSSLRIVRSFSQLKIGLGNLSSDPTATRAPLAFHRPSTSLILPSSHPASLQIYSPYTTELVGELEVSPSNRVSKRDDRPMISASVRQVVLSSAGSWMATVDVREEEPGYHPEIFLKIWSWDSKTSTWQLHSRIDQPHGSKHLTNLKFSPQNNNSPLYLSSCGEDGAVKIWKSRSKGNEVLWLPHATLTFPPSHVKNITWSPDGTIFAVALTNQIMLYDTTFTVVDSLSSFEQKDTVHVNFVGNRHVLVTGPRCITIWDLVSRAVSWNYSLSANIDFVLPHSNNRSFAVFVHTSSLETKAYSFDIDSPRPQTEQSLPFRLWNIISTGPSVTSKSFNLTGLTRDSRIVVIDHDSIKAQPVRNAAISFQTRRPTLFQEMFGGTSLDPTVGTSSLAAVHRPTAANEDLGDLFDQPTHMMAPVSSIFDPLISSLLLSVSKPEDVALDQEDEEDYEMDTSPDVPFPTSHAPLLASDAASFNAVVSFFQQSCREPPKRVENGKAQHGDGNGAVTPAVTPRQTRSMKKSS</sequence>
<dbReference type="InterPro" id="IPR057644">
    <property type="entry name" value="Beta-prop_WDR75_2nd"/>
</dbReference>
<feature type="compositionally biased region" description="Basic and acidic residues" evidence="9">
    <location>
        <begin position="874"/>
        <end position="886"/>
    </location>
</feature>
<keyword evidence="2" id="KW-0690">Ribosome biogenesis</keyword>
<evidence type="ECO:0000256" key="7">
    <source>
        <dbReference type="ARBA" id="ARBA00023242"/>
    </source>
</evidence>
<organism evidence="11 12">
    <name type="scientific">Coprinopsis marcescibilis</name>
    <name type="common">Agaric fungus</name>
    <name type="synonym">Psathyrella marcescibilis</name>
    <dbReference type="NCBI Taxonomy" id="230819"/>
    <lineage>
        <taxon>Eukaryota</taxon>
        <taxon>Fungi</taxon>
        <taxon>Dikarya</taxon>
        <taxon>Basidiomycota</taxon>
        <taxon>Agaricomycotina</taxon>
        <taxon>Agaricomycetes</taxon>
        <taxon>Agaricomycetidae</taxon>
        <taxon>Agaricales</taxon>
        <taxon>Agaricineae</taxon>
        <taxon>Psathyrellaceae</taxon>
        <taxon>Coprinopsis</taxon>
    </lineage>
</organism>
<dbReference type="SMART" id="SM00320">
    <property type="entry name" value="WD40"/>
    <property type="match status" value="6"/>
</dbReference>
<evidence type="ECO:0000256" key="1">
    <source>
        <dbReference type="ARBA" id="ARBA00004604"/>
    </source>
</evidence>
<keyword evidence="12" id="KW-1185">Reference proteome</keyword>
<evidence type="ECO:0000256" key="4">
    <source>
        <dbReference type="ARBA" id="ARBA00022574"/>
    </source>
</evidence>
<dbReference type="PANTHER" id="PTHR44215:SF1">
    <property type="entry name" value="WD REPEAT-CONTAINING PROTEIN 75"/>
    <property type="match status" value="1"/>
</dbReference>
<dbReference type="PROSITE" id="PS50082">
    <property type="entry name" value="WD_REPEATS_2"/>
    <property type="match status" value="2"/>
</dbReference>
<dbReference type="InterPro" id="IPR036322">
    <property type="entry name" value="WD40_repeat_dom_sf"/>
</dbReference>
<dbReference type="EMBL" id="ML210146">
    <property type="protein sequence ID" value="TFK30921.1"/>
    <property type="molecule type" value="Genomic_DNA"/>
</dbReference>
<dbReference type="PROSITE" id="PS50294">
    <property type="entry name" value="WD_REPEATS_REGION"/>
    <property type="match status" value="1"/>
</dbReference>
<dbReference type="InterPro" id="IPR001680">
    <property type="entry name" value="WD40_rpt"/>
</dbReference>
<evidence type="ECO:0000256" key="9">
    <source>
        <dbReference type="SAM" id="MobiDB-lite"/>
    </source>
</evidence>
<keyword evidence="4 8" id="KW-0853">WD repeat</keyword>